<evidence type="ECO:0000256" key="2">
    <source>
        <dbReference type="ARBA" id="ARBA00009664"/>
    </source>
</evidence>
<keyword evidence="4 5" id="KW-0934">Plastid</keyword>
<name>A0A4D6WPE7_9FLOR</name>
<evidence type="ECO:0000313" key="5">
    <source>
        <dbReference type="EMBL" id="QCI04398.1"/>
    </source>
</evidence>
<reference evidence="5" key="1">
    <citation type="journal article" date="2019" name="Mol. Phylogenet. Evol.">
        <title>Morphological evolution and classification of the red algal order Ceramiales inferred using plastid phylogenomics.</title>
        <authorList>
            <person name="Diaz-Tapia P."/>
            <person name="Pasella M.M."/>
            <person name="Verbruggen H."/>
            <person name="Maggs C.A."/>
        </authorList>
    </citation>
    <scope>NUCLEOTIDE SEQUENCE</scope>
    <source>
        <strain evidence="5">PD2206</strain>
    </source>
</reference>
<evidence type="ECO:0000256" key="3">
    <source>
        <dbReference type="ARBA" id="ARBA00021523"/>
    </source>
</evidence>
<protein>
    <recommendedName>
        <fullName evidence="3">Uncharacterized protein ycf23</fullName>
    </recommendedName>
</protein>
<sequence>MCLFNQKLNASFANKQVIKVISGINNFNINEILKVVNAAEIGGATYIDIAANPFLVTFIKKLTDLPICVSSINSQDLLDCVCQGADLVEIGNFDVFYKSGINLSKNQILKLAKETRLLLPNIDICVTIPHLLKLDHQIQLAVELENLGINIIQTEGITANNISDCIDVRSTDNISSFISRASSALSSVYAISNAVKIPVIASSSINAISAPIAFSYGASAIGIRSAISNLNTVYKMSCYIEEIVFSIFISHKMFNNRQLFDDQAILNDIKLNILKL</sequence>
<reference evidence="5" key="2">
    <citation type="submission" date="2019-04" db="EMBL/GenBank/DDBJ databases">
        <authorList>
            <person name="Pasella M."/>
        </authorList>
    </citation>
    <scope>NUCLEOTIDE SEQUENCE</scope>
    <source>
        <strain evidence="5">PD2206</strain>
    </source>
</reference>
<dbReference type="EMBL" id="MK814610">
    <property type="protein sequence ID" value="QCI04398.1"/>
    <property type="molecule type" value="Genomic_DNA"/>
</dbReference>
<dbReference type="PANTHER" id="PTHR36895">
    <property type="match status" value="1"/>
</dbReference>
<evidence type="ECO:0000256" key="4">
    <source>
        <dbReference type="ARBA" id="ARBA00022640"/>
    </source>
</evidence>
<accession>A0A4D6WPE7</accession>
<comment type="similarity">
    <text evidence="2">Belongs to the ycf23 family.</text>
</comment>
<dbReference type="PANTHER" id="PTHR36895:SF1">
    <property type="entry name" value="YCF23 PROTEIN"/>
    <property type="match status" value="1"/>
</dbReference>
<gene>
    <name evidence="5" type="primary">ycf23</name>
</gene>
<organism evidence="5">
    <name type="scientific">Antithamnion hubbsii</name>
    <dbReference type="NCBI Taxonomy" id="1005974"/>
    <lineage>
        <taxon>Eukaryota</taxon>
        <taxon>Rhodophyta</taxon>
        <taxon>Florideophyceae</taxon>
        <taxon>Rhodymeniophycidae</taxon>
        <taxon>Ceramiales</taxon>
        <taxon>Ceramiaceae</taxon>
        <taxon>Antithamnion</taxon>
    </lineage>
</organism>
<proteinExistence type="inferred from homology"/>
<dbReference type="Pfam" id="PF04481">
    <property type="entry name" value="DUF561"/>
    <property type="match status" value="1"/>
</dbReference>
<evidence type="ECO:0000256" key="1">
    <source>
        <dbReference type="ARBA" id="ARBA00004474"/>
    </source>
</evidence>
<dbReference type="AlphaFoldDB" id="A0A4D6WPE7"/>
<geneLocation type="plastid" evidence="5"/>
<dbReference type="InterPro" id="IPR007570">
    <property type="entry name" value="Uncharacterised_Ycf23"/>
</dbReference>
<comment type="subcellular location">
    <subcellularLocation>
        <location evidence="1">Plastid</location>
    </subcellularLocation>
</comment>
<dbReference type="GO" id="GO:0009536">
    <property type="term" value="C:plastid"/>
    <property type="evidence" value="ECO:0007669"/>
    <property type="project" value="UniProtKB-SubCell"/>
</dbReference>
<dbReference type="SUPFAM" id="SSF51569">
    <property type="entry name" value="Aldolase"/>
    <property type="match status" value="1"/>
</dbReference>